<keyword evidence="1" id="KW-0472">Membrane</keyword>
<dbReference type="EMBL" id="KN839913">
    <property type="protein sequence ID" value="KIJ58740.1"/>
    <property type="molecule type" value="Genomic_DNA"/>
</dbReference>
<feature type="transmembrane region" description="Helical" evidence="1">
    <location>
        <begin position="7"/>
        <end position="28"/>
    </location>
</feature>
<keyword evidence="1" id="KW-1133">Transmembrane helix</keyword>
<sequence length="64" mass="7170">MRIRRRVISALWFSALLVGLGLLIVRLWEGDVGLATGWMASYMRKHRVPPVSLGKLINPPSTLV</sequence>
<reference evidence="2 3" key="1">
    <citation type="submission" date="2014-04" db="EMBL/GenBank/DDBJ databases">
        <title>Evolutionary Origins and Diversification of the Mycorrhizal Mutualists.</title>
        <authorList>
            <consortium name="DOE Joint Genome Institute"/>
            <consortium name="Mycorrhizal Genomics Consortium"/>
            <person name="Kohler A."/>
            <person name="Kuo A."/>
            <person name="Nagy L.G."/>
            <person name="Floudas D."/>
            <person name="Copeland A."/>
            <person name="Barry K.W."/>
            <person name="Cichocki N."/>
            <person name="Veneault-Fourrey C."/>
            <person name="LaButti K."/>
            <person name="Lindquist E.A."/>
            <person name="Lipzen A."/>
            <person name="Lundell T."/>
            <person name="Morin E."/>
            <person name="Murat C."/>
            <person name="Riley R."/>
            <person name="Ohm R."/>
            <person name="Sun H."/>
            <person name="Tunlid A."/>
            <person name="Henrissat B."/>
            <person name="Grigoriev I.V."/>
            <person name="Hibbett D.S."/>
            <person name="Martin F."/>
        </authorList>
    </citation>
    <scope>NUCLEOTIDE SEQUENCE [LARGE SCALE GENOMIC DNA]</scope>
    <source>
        <strain evidence="2 3">MD-312</strain>
    </source>
</reference>
<gene>
    <name evidence="2" type="ORF">HYDPIDRAFT_119306</name>
</gene>
<accession>A0A0C9VM84</accession>
<dbReference type="Proteomes" id="UP000053820">
    <property type="component" value="Unassembled WGS sequence"/>
</dbReference>
<dbReference type="AlphaFoldDB" id="A0A0C9VM84"/>
<organism evidence="2 3">
    <name type="scientific">Hydnomerulius pinastri MD-312</name>
    <dbReference type="NCBI Taxonomy" id="994086"/>
    <lineage>
        <taxon>Eukaryota</taxon>
        <taxon>Fungi</taxon>
        <taxon>Dikarya</taxon>
        <taxon>Basidiomycota</taxon>
        <taxon>Agaricomycotina</taxon>
        <taxon>Agaricomycetes</taxon>
        <taxon>Agaricomycetidae</taxon>
        <taxon>Boletales</taxon>
        <taxon>Boletales incertae sedis</taxon>
        <taxon>Leucogyrophana</taxon>
    </lineage>
</organism>
<evidence type="ECO:0000256" key="1">
    <source>
        <dbReference type="SAM" id="Phobius"/>
    </source>
</evidence>
<protein>
    <submittedName>
        <fullName evidence="2">Uncharacterized protein</fullName>
    </submittedName>
</protein>
<name>A0A0C9VM84_9AGAM</name>
<keyword evidence="3" id="KW-1185">Reference proteome</keyword>
<proteinExistence type="predicted"/>
<dbReference type="HOGENOM" id="CLU_2867941_0_0_1"/>
<evidence type="ECO:0000313" key="3">
    <source>
        <dbReference type="Proteomes" id="UP000053820"/>
    </source>
</evidence>
<evidence type="ECO:0000313" key="2">
    <source>
        <dbReference type="EMBL" id="KIJ58740.1"/>
    </source>
</evidence>
<keyword evidence="1" id="KW-0812">Transmembrane</keyword>